<dbReference type="InterPro" id="IPR018060">
    <property type="entry name" value="HTH_AraC"/>
</dbReference>
<keyword evidence="3" id="KW-0804">Transcription</keyword>
<name>A0A1I3HTI9_9ACTN</name>
<reference evidence="6" key="1">
    <citation type="submission" date="2016-10" db="EMBL/GenBank/DDBJ databases">
        <authorList>
            <person name="Varghese N."/>
            <person name="Submissions S."/>
        </authorList>
    </citation>
    <scope>NUCLEOTIDE SEQUENCE [LARGE SCALE GENOMIC DNA]</scope>
    <source>
        <strain evidence="6">CGMCC 4.2126</strain>
    </source>
</reference>
<dbReference type="AlphaFoldDB" id="A0A1I3HTI9"/>
<dbReference type="SMART" id="SM00342">
    <property type="entry name" value="HTH_ARAC"/>
    <property type="match status" value="1"/>
</dbReference>
<evidence type="ECO:0000256" key="1">
    <source>
        <dbReference type="ARBA" id="ARBA00023015"/>
    </source>
</evidence>
<dbReference type="EMBL" id="FOQY01000003">
    <property type="protein sequence ID" value="SFI38971.1"/>
    <property type="molecule type" value="Genomic_DNA"/>
</dbReference>
<dbReference type="InterPro" id="IPR050204">
    <property type="entry name" value="AraC_XylS_family_regulators"/>
</dbReference>
<feature type="domain" description="HTH araC/xylS-type" evidence="4">
    <location>
        <begin position="138"/>
        <end position="235"/>
    </location>
</feature>
<dbReference type="GeneID" id="96296784"/>
<evidence type="ECO:0000313" key="5">
    <source>
        <dbReference type="EMBL" id="SFI38971.1"/>
    </source>
</evidence>
<keyword evidence="2 5" id="KW-0238">DNA-binding</keyword>
<organism evidence="5 6">
    <name type="scientific">Streptosporangium canum</name>
    <dbReference type="NCBI Taxonomy" id="324952"/>
    <lineage>
        <taxon>Bacteria</taxon>
        <taxon>Bacillati</taxon>
        <taxon>Actinomycetota</taxon>
        <taxon>Actinomycetes</taxon>
        <taxon>Streptosporangiales</taxon>
        <taxon>Streptosporangiaceae</taxon>
        <taxon>Streptosporangium</taxon>
    </lineage>
</organism>
<evidence type="ECO:0000313" key="6">
    <source>
        <dbReference type="Proteomes" id="UP000199111"/>
    </source>
</evidence>
<dbReference type="Pfam" id="PF20240">
    <property type="entry name" value="DUF6597"/>
    <property type="match status" value="1"/>
</dbReference>
<evidence type="ECO:0000256" key="2">
    <source>
        <dbReference type="ARBA" id="ARBA00023125"/>
    </source>
</evidence>
<accession>A0A1I3HTI9</accession>
<dbReference type="RefSeq" id="WP_093885789.1">
    <property type="nucleotide sequence ID" value="NZ_FOQY01000003.1"/>
</dbReference>
<keyword evidence="6" id="KW-1185">Reference proteome</keyword>
<gene>
    <name evidence="5" type="ORF">SAMN05216275_1036</name>
</gene>
<dbReference type="Proteomes" id="UP000199111">
    <property type="component" value="Unassembled WGS sequence"/>
</dbReference>
<dbReference type="InterPro" id="IPR046532">
    <property type="entry name" value="DUF6597"/>
</dbReference>
<dbReference type="PANTHER" id="PTHR46796">
    <property type="entry name" value="HTH-TYPE TRANSCRIPTIONAL ACTIVATOR RHAS-RELATED"/>
    <property type="match status" value="1"/>
</dbReference>
<keyword evidence="1" id="KW-0805">Transcription regulation</keyword>
<proteinExistence type="predicted"/>
<protein>
    <submittedName>
        <fullName evidence="5">AraC-type DNA-binding protein</fullName>
    </submittedName>
</protein>
<evidence type="ECO:0000256" key="3">
    <source>
        <dbReference type="ARBA" id="ARBA00023163"/>
    </source>
</evidence>
<dbReference type="PROSITE" id="PS01124">
    <property type="entry name" value="HTH_ARAC_FAMILY_2"/>
    <property type="match status" value="1"/>
</dbReference>
<dbReference type="Pfam" id="PF12833">
    <property type="entry name" value="HTH_18"/>
    <property type="match status" value="1"/>
</dbReference>
<dbReference type="Gene3D" id="1.10.10.60">
    <property type="entry name" value="Homeodomain-like"/>
    <property type="match status" value="1"/>
</dbReference>
<dbReference type="PANTHER" id="PTHR46796:SF15">
    <property type="entry name" value="BLL1074 PROTEIN"/>
    <property type="match status" value="1"/>
</dbReference>
<dbReference type="GO" id="GO:0043565">
    <property type="term" value="F:sequence-specific DNA binding"/>
    <property type="evidence" value="ECO:0007669"/>
    <property type="project" value="InterPro"/>
</dbReference>
<dbReference type="GO" id="GO:0003700">
    <property type="term" value="F:DNA-binding transcription factor activity"/>
    <property type="evidence" value="ECO:0007669"/>
    <property type="project" value="InterPro"/>
</dbReference>
<evidence type="ECO:0000259" key="4">
    <source>
        <dbReference type="PROSITE" id="PS01124"/>
    </source>
</evidence>
<sequence>MYREWAPDLAIAGRVTCLWTSTATSAGTKLVLPDGSVDLIWGPDGPRVAGPDTGPQPVRMSPGDRYVGIRFRPGAVGEVFGVPVEALRDLRVPLAELGVLPELTAGTMRNAPGVLPGLTAGTMQEALAVRLRATPAPDPAAPAIAAALGAGKSVAEVAWDLGLGERQLHRRSLRAFGYGPKVLQRVVRFQRALRLARRGTALAEVAAASGYADQAHLANEVRRLAGVPLGRLLGRT</sequence>